<gene>
    <name evidence="1" type="ORF">METZ01_LOCUS121926</name>
</gene>
<protein>
    <submittedName>
        <fullName evidence="1">Uncharacterized protein</fullName>
    </submittedName>
</protein>
<sequence>MGQHNREGRGTDQQGFDYKISYQPSWLKFVKVTRDLDSGRQSTKMLFRNPMNKKKGTSSGRTRTRIVSPSQELDLEVSVLDRKNFVERVEVTCVVPTTDGRAERVVYTLEDGLLSSPTRR</sequence>
<accession>A0A381XX60</accession>
<dbReference type="EMBL" id="UINC01016618">
    <property type="protein sequence ID" value="SVA69072.1"/>
    <property type="molecule type" value="Genomic_DNA"/>
</dbReference>
<proteinExistence type="predicted"/>
<dbReference type="AlphaFoldDB" id="A0A381XX60"/>
<name>A0A381XX60_9ZZZZ</name>
<organism evidence="1">
    <name type="scientific">marine metagenome</name>
    <dbReference type="NCBI Taxonomy" id="408172"/>
    <lineage>
        <taxon>unclassified sequences</taxon>
        <taxon>metagenomes</taxon>
        <taxon>ecological metagenomes</taxon>
    </lineage>
</organism>
<evidence type="ECO:0000313" key="1">
    <source>
        <dbReference type="EMBL" id="SVA69072.1"/>
    </source>
</evidence>
<reference evidence="1" key="1">
    <citation type="submission" date="2018-05" db="EMBL/GenBank/DDBJ databases">
        <authorList>
            <person name="Lanie J.A."/>
            <person name="Ng W.-L."/>
            <person name="Kazmierczak K.M."/>
            <person name="Andrzejewski T.M."/>
            <person name="Davidsen T.M."/>
            <person name="Wayne K.J."/>
            <person name="Tettelin H."/>
            <person name="Glass J.I."/>
            <person name="Rusch D."/>
            <person name="Podicherti R."/>
            <person name="Tsui H.-C.T."/>
            <person name="Winkler M.E."/>
        </authorList>
    </citation>
    <scope>NUCLEOTIDE SEQUENCE</scope>
</reference>